<feature type="compositionally biased region" description="Polar residues" evidence="1">
    <location>
        <begin position="137"/>
        <end position="151"/>
    </location>
</feature>
<gene>
    <name evidence="2" type="ORF">BU23DRAFT_155970</name>
</gene>
<evidence type="ECO:0000313" key="3">
    <source>
        <dbReference type="Proteomes" id="UP000800036"/>
    </source>
</evidence>
<evidence type="ECO:0000256" key="1">
    <source>
        <dbReference type="SAM" id="MobiDB-lite"/>
    </source>
</evidence>
<dbReference type="Proteomes" id="UP000800036">
    <property type="component" value="Unassembled WGS sequence"/>
</dbReference>
<dbReference type="EMBL" id="ML976685">
    <property type="protein sequence ID" value="KAF1972682.1"/>
    <property type="molecule type" value="Genomic_DNA"/>
</dbReference>
<accession>A0A6A5V9H4</accession>
<feature type="region of interest" description="Disordered" evidence="1">
    <location>
        <begin position="118"/>
        <end position="160"/>
    </location>
</feature>
<name>A0A6A5V9H4_9PLEO</name>
<proteinExistence type="predicted"/>
<keyword evidence="3" id="KW-1185">Reference proteome</keyword>
<dbReference type="AlphaFoldDB" id="A0A6A5V9H4"/>
<reference evidence="2" key="1">
    <citation type="journal article" date="2020" name="Stud. Mycol.">
        <title>101 Dothideomycetes genomes: a test case for predicting lifestyles and emergence of pathogens.</title>
        <authorList>
            <person name="Haridas S."/>
            <person name="Albert R."/>
            <person name="Binder M."/>
            <person name="Bloem J."/>
            <person name="Labutti K."/>
            <person name="Salamov A."/>
            <person name="Andreopoulos B."/>
            <person name="Baker S."/>
            <person name="Barry K."/>
            <person name="Bills G."/>
            <person name="Bluhm B."/>
            <person name="Cannon C."/>
            <person name="Castanera R."/>
            <person name="Culley D."/>
            <person name="Daum C."/>
            <person name="Ezra D."/>
            <person name="Gonzalez J."/>
            <person name="Henrissat B."/>
            <person name="Kuo A."/>
            <person name="Liang C."/>
            <person name="Lipzen A."/>
            <person name="Lutzoni F."/>
            <person name="Magnuson J."/>
            <person name="Mondo S."/>
            <person name="Nolan M."/>
            <person name="Ohm R."/>
            <person name="Pangilinan J."/>
            <person name="Park H.-J."/>
            <person name="Ramirez L."/>
            <person name="Alfaro M."/>
            <person name="Sun H."/>
            <person name="Tritt A."/>
            <person name="Yoshinaga Y."/>
            <person name="Zwiers L.-H."/>
            <person name="Turgeon B."/>
            <person name="Goodwin S."/>
            <person name="Spatafora J."/>
            <person name="Crous P."/>
            <person name="Grigoriev I."/>
        </authorList>
    </citation>
    <scope>NUCLEOTIDE SEQUENCE</scope>
    <source>
        <strain evidence="2">CBS 107.79</strain>
    </source>
</reference>
<protein>
    <submittedName>
        <fullName evidence="2">Uncharacterized protein</fullName>
    </submittedName>
</protein>
<evidence type="ECO:0000313" key="2">
    <source>
        <dbReference type="EMBL" id="KAF1972682.1"/>
    </source>
</evidence>
<organism evidence="2 3">
    <name type="scientific">Bimuria novae-zelandiae CBS 107.79</name>
    <dbReference type="NCBI Taxonomy" id="1447943"/>
    <lineage>
        <taxon>Eukaryota</taxon>
        <taxon>Fungi</taxon>
        <taxon>Dikarya</taxon>
        <taxon>Ascomycota</taxon>
        <taxon>Pezizomycotina</taxon>
        <taxon>Dothideomycetes</taxon>
        <taxon>Pleosporomycetidae</taxon>
        <taxon>Pleosporales</taxon>
        <taxon>Massarineae</taxon>
        <taxon>Didymosphaeriaceae</taxon>
        <taxon>Bimuria</taxon>
    </lineage>
</organism>
<sequence length="160" mass="17184">MPPHATFACQCRPGCLHTHAAHLPLLPRDGPPMLSSRATPALRLGSAGLTGRSMLLYVLSTLCFIDSPETSNWPCLRARMPLGVSSLIQASASAIVRHAAAGWNTSDNKLQLRDEETCNRPTHAPGLRTRNVRHVSGSGTMENNSLTNQRPSAPAPRAEC</sequence>